<protein>
    <submittedName>
        <fullName evidence="2">Major centromere autoantigen B-like protein</fullName>
    </submittedName>
</protein>
<organism evidence="2 3">
    <name type="scientific">Lates japonicus</name>
    <name type="common">Japanese lates</name>
    <dbReference type="NCBI Taxonomy" id="270547"/>
    <lineage>
        <taxon>Eukaryota</taxon>
        <taxon>Metazoa</taxon>
        <taxon>Chordata</taxon>
        <taxon>Craniata</taxon>
        <taxon>Vertebrata</taxon>
        <taxon>Euteleostomi</taxon>
        <taxon>Actinopterygii</taxon>
        <taxon>Neopterygii</taxon>
        <taxon>Teleostei</taxon>
        <taxon>Neoteleostei</taxon>
        <taxon>Acanthomorphata</taxon>
        <taxon>Carangaria</taxon>
        <taxon>Carangaria incertae sedis</taxon>
        <taxon>Centropomidae</taxon>
        <taxon>Lates</taxon>
    </lineage>
</organism>
<keyword evidence="3" id="KW-1185">Reference proteome</keyword>
<dbReference type="EMBL" id="BRZM01002487">
    <property type="protein sequence ID" value="GLD74771.1"/>
    <property type="molecule type" value="Genomic_DNA"/>
</dbReference>
<feature type="region of interest" description="Disordered" evidence="1">
    <location>
        <begin position="1"/>
        <end position="96"/>
    </location>
</feature>
<feature type="compositionally biased region" description="Basic and acidic residues" evidence="1">
    <location>
        <begin position="80"/>
        <end position="96"/>
    </location>
</feature>
<sequence>MAFRRPQMPEEDPGVIYVSDDDDAVSSQSGSNPAIAVSGHLLHQRASRRAVEQPEGGLLPFLQGWDPAPSSSGVSTSTKRSRESDTEEVSMKDRGR</sequence>
<name>A0AAD3NKV6_LATJO</name>
<accession>A0AAD3NKV6</accession>
<reference evidence="2" key="1">
    <citation type="submission" date="2022-08" db="EMBL/GenBank/DDBJ databases">
        <title>Genome sequencing of akame (Lates japonicus).</title>
        <authorList>
            <person name="Hashiguchi Y."/>
            <person name="Takahashi H."/>
        </authorList>
    </citation>
    <scope>NUCLEOTIDE SEQUENCE</scope>
    <source>
        <strain evidence="2">Kochi</strain>
    </source>
</reference>
<feature type="compositionally biased region" description="Acidic residues" evidence="1">
    <location>
        <begin position="9"/>
        <end position="24"/>
    </location>
</feature>
<evidence type="ECO:0000313" key="3">
    <source>
        <dbReference type="Proteomes" id="UP001279410"/>
    </source>
</evidence>
<comment type="caution">
    <text evidence="2">The sequence shown here is derived from an EMBL/GenBank/DDBJ whole genome shotgun (WGS) entry which is preliminary data.</text>
</comment>
<evidence type="ECO:0000256" key="1">
    <source>
        <dbReference type="SAM" id="MobiDB-lite"/>
    </source>
</evidence>
<gene>
    <name evidence="2" type="ORF">AKAME5_002610300</name>
</gene>
<dbReference type="Proteomes" id="UP001279410">
    <property type="component" value="Unassembled WGS sequence"/>
</dbReference>
<proteinExistence type="predicted"/>
<evidence type="ECO:0000313" key="2">
    <source>
        <dbReference type="EMBL" id="GLD74771.1"/>
    </source>
</evidence>
<dbReference type="AlphaFoldDB" id="A0AAD3NKV6"/>